<accession>A0ABT1UN87</accession>
<comment type="caution">
    <text evidence="1">The sequence shown here is derived from an EMBL/GenBank/DDBJ whole genome shotgun (WGS) entry which is preliminary data.</text>
</comment>
<evidence type="ECO:0000313" key="2">
    <source>
        <dbReference type="Proteomes" id="UP001524569"/>
    </source>
</evidence>
<name>A0ABT1UN87_9GAMM</name>
<dbReference type="Proteomes" id="UP001524569">
    <property type="component" value="Unassembled WGS sequence"/>
</dbReference>
<dbReference type="EMBL" id="JANIBM010000068">
    <property type="protein sequence ID" value="MCQ8183698.1"/>
    <property type="molecule type" value="Genomic_DNA"/>
</dbReference>
<keyword evidence="2" id="KW-1185">Reference proteome</keyword>
<dbReference type="Pfam" id="PF08809">
    <property type="entry name" value="DUF1799"/>
    <property type="match status" value="1"/>
</dbReference>
<dbReference type="RefSeq" id="WP_256612918.1">
    <property type="nucleotide sequence ID" value="NZ_JANIBM010000068.1"/>
</dbReference>
<reference evidence="1 2" key="1">
    <citation type="submission" date="2022-07" db="EMBL/GenBank/DDBJ databases">
        <title>Methylomonas rivi sp. nov., Methylomonas rosea sp. nov., Methylomonas aureus sp. nov. and Methylomonas subterranea sp. nov., four novel methanotrophs isolated from a freshwater creek and the deep terrestrial subsurface.</title>
        <authorList>
            <person name="Abin C."/>
            <person name="Sankaranarayanan K."/>
            <person name="Garner C."/>
            <person name="Sindelar R."/>
            <person name="Kotary K."/>
            <person name="Garner R."/>
            <person name="Barclay S."/>
            <person name="Lawson P."/>
            <person name="Krumholz L."/>
        </authorList>
    </citation>
    <scope>NUCLEOTIDE SEQUENCE [LARGE SCALE GENOMIC DNA]</scope>
    <source>
        <strain evidence="1 2">SURF-1</strain>
    </source>
</reference>
<evidence type="ECO:0000313" key="1">
    <source>
        <dbReference type="EMBL" id="MCQ8183698.1"/>
    </source>
</evidence>
<organism evidence="1 2">
    <name type="scientific">Methylomonas aurea</name>
    <dbReference type="NCBI Taxonomy" id="2952224"/>
    <lineage>
        <taxon>Bacteria</taxon>
        <taxon>Pseudomonadati</taxon>
        <taxon>Pseudomonadota</taxon>
        <taxon>Gammaproteobacteria</taxon>
        <taxon>Methylococcales</taxon>
        <taxon>Methylococcaceae</taxon>
        <taxon>Methylomonas</taxon>
    </lineage>
</organism>
<gene>
    <name evidence="1" type="ORF">NP603_21505</name>
</gene>
<sequence>MVRADHRRQKKKLIEAARWWATGGAAQAAQFSADCAALNIQLPAGFEQPATHFVVDPENWDTVMMFVSLSTQWRIVGMGDVIGLDYAAVDAVFRIRRIKNRATLFEGLQVMEEAALAAFREAKPK</sequence>
<proteinExistence type="predicted"/>
<protein>
    <submittedName>
        <fullName evidence="1">DUF1799 domain-containing protein</fullName>
    </submittedName>
</protein>
<dbReference type="InterPro" id="IPR014915">
    <property type="entry name" value="Phage_TLS_TfmB"/>
</dbReference>